<accession>A0A0S4JF92</accession>
<dbReference type="EMBL" id="CYKH01001678">
    <property type="protein sequence ID" value="CUG88839.1"/>
    <property type="molecule type" value="Genomic_DNA"/>
</dbReference>
<name>A0A0S4JF92_BODSA</name>
<evidence type="ECO:0000313" key="2">
    <source>
        <dbReference type="Proteomes" id="UP000051952"/>
    </source>
</evidence>
<protein>
    <submittedName>
        <fullName evidence="1">Uncharacterized protein</fullName>
    </submittedName>
</protein>
<feature type="non-terminal residue" evidence="1">
    <location>
        <position position="260"/>
    </location>
</feature>
<reference evidence="2" key="1">
    <citation type="submission" date="2015-09" db="EMBL/GenBank/DDBJ databases">
        <authorList>
            <consortium name="Pathogen Informatics"/>
        </authorList>
    </citation>
    <scope>NUCLEOTIDE SEQUENCE [LARGE SCALE GENOMIC DNA]</scope>
    <source>
        <strain evidence="2">Lake Konstanz</strain>
    </source>
</reference>
<gene>
    <name evidence="1" type="ORF">BSAL_17535</name>
</gene>
<dbReference type="VEuPathDB" id="TriTrypDB:BSAL_17535"/>
<proteinExistence type="predicted"/>
<organism evidence="1 2">
    <name type="scientific">Bodo saltans</name>
    <name type="common">Flagellated protozoan</name>
    <dbReference type="NCBI Taxonomy" id="75058"/>
    <lineage>
        <taxon>Eukaryota</taxon>
        <taxon>Discoba</taxon>
        <taxon>Euglenozoa</taxon>
        <taxon>Kinetoplastea</taxon>
        <taxon>Metakinetoplastina</taxon>
        <taxon>Eubodonida</taxon>
        <taxon>Bodonidae</taxon>
        <taxon>Bodo</taxon>
    </lineage>
</organism>
<dbReference type="Proteomes" id="UP000051952">
    <property type="component" value="Unassembled WGS sequence"/>
</dbReference>
<sequence length="260" mass="28572">MILSTLAQCNELLRDIIEDALVLVHPDVTDVNRCEPASSQCSAASSIHLLSTIIKNHVRERQWKWFVSKEGGEWTVLSDDSIPPTWSSVTGGVSAWTTGFRTGYTATASDPSSTFGCIAVPACVLSMFDLPACGVREAAPNHSAEGHHDPCSLDVKQSLLDLSLRRIAPTLHYFMESMDVGNCGGFGGGMGSNSEAEHIRVSYSVCPWKCRPVTESTEASSSPHWDTQAREKVYFRKALEEVQVKAWRRSESLNIVDWPL</sequence>
<evidence type="ECO:0000313" key="1">
    <source>
        <dbReference type="EMBL" id="CUG88839.1"/>
    </source>
</evidence>
<dbReference type="AlphaFoldDB" id="A0A0S4JF92"/>
<keyword evidence="2" id="KW-1185">Reference proteome</keyword>